<accession>A0A225VTZ8</accession>
<comment type="caution">
    <text evidence="1">The sequence shown here is derived from an EMBL/GenBank/DDBJ whole genome shotgun (WGS) entry which is preliminary data.</text>
</comment>
<reference evidence="2" key="1">
    <citation type="submission" date="2017-03" db="EMBL/GenBank/DDBJ databases">
        <title>Phytopthora megakarya and P. palmivora, two closely related causual agents of cacao black pod achieved similar genome size and gene model numbers by different mechanisms.</title>
        <authorList>
            <person name="Ali S."/>
            <person name="Shao J."/>
            <person name="Larry D.J."/>
            <person name="Kronmiller B."/>
            <person name="Shen D."/>
            <person name="Strem M.D."/>
            <person name="Melnick R.L."/>
            <person name="Guiltinan M.J."/>
            <person name="Tyler B.M."/>
            <person name="Meinhardt L.W."/>
            <person name="Bailey B.A."/>
        </authorList>
    </citation>
    <scope>NUCLEOTIDE SEQUENCE [LARGE SCALE GENOMIC DNA]</scope>
    <source>
        <strain evidence="2">zdho120</strain>
    </source>
</reference>
<evidence type="ECO:0008006" key="3">
    <source>
        <dbReference type="Google" id="ProtNLM"/>
    </source>
</evidence>
<evidence type="ECO:0000313" key="2">
    <source>
        <dbReference type="Proteomes" id="UP000198211"/>
    </source>
</evidence>
<evidence type="ECO:0000313" key="1">
    <source>
        <dbReference type="EMBL" id="OWZ08624.1"/>
    </source>
</evidence>
<dbReference type="AlphaFoldDB" id="A0A225VTZ8"/>
<name>A0A225VTZ8_9STRA</name>
<dbReference type="Proteomes" id="UP000198211">
    <property type="component" value="Unassembled WGS sequence"/>
</dbReference>
<gene>
    <name evidence="1" type="ORF">PHMEG_00018803</name>
</gene>
<sequence length="177" mass="20144">MFPSDQRPTTSSVVLNCVLLSWYKKESSGSLDEMMKLCYQATVSCITPCARAQRPSAEVRHEPTADDIDPVTVQEERRRRIAKAQDEELRWSNLKAVLRGETTAMTYKEAQEAWKWADNFVLSSDNVLYYTGKNGRWNSPKMSLRLVVPTTMIQELLHDCHNSIEGGTEVSSVLTRK</sequence>
<proteinExistence type="predicted"/>
<dbReference type="EMBL" id="NBNE01003083">
    <property type="protein sequence ID" value="OWZ08624.1"/>
    <property type="molecule type" value="Genomic_DNA"/>
</dbReference>
<keyword evidence="2" id="KW-1185">Reference proteome</keyword>
<protein>
    <recommendedName>
        <fullName evidence="3">Reverse transcriptase</fullName>
    </recommendedName>
</protein>
<organism evidence="1 2">
    <name type="scientific">Phytophthora megakarya</name>
    <dbReference type="NCBI Taxonomy" id="4795"/>
    <lineage>
        <taxon>Eukaryota</taxon>
        <taxon>Sar</taxon>
        <taxon>Stramenopiles</taxon>
        <taxon>Oomycota</taxon>
        <taxon>Peronosporomycetes</taxon>
        <taxon>Peronosporales</taxon>
        <taxon>Peronosporaceae</taxon>
        <taxon>Phytophthora</taxon>
    </lineage>
</organism>